<feature type="region of interest" description="Disordered" evidence="1">
    <location>
        <begin position="54"/>
        <end position="76"/>
    </location>
</feature>
<feature type="compositionally biased region" description="Basic and acidic residues" evidence="1">
    <location>
        <begin position="54"/>
        <end position="64"/>
    </location>
</feature>
<proteinExistence type="predicted"/>
<dbReference type="EMBL" id="LAZR01037649">
    <property type="protein sequence ID" value="KKL21650.1"/>
    <property type="molecule type" value="Genomic_DNA"/>
</dbReference>
<gene>
    <name evidence="2" type="ORF">LCGC14_2443320</name>
</gene>
<dbReference type="AlphaFoldDB" id="A0A0F9BIJ0"/>
<organism evidence="2">
    <name type="scientific">marine sediment metagenome</name>
    <dbReference type="NCBI Taxonomy" id="412755"/>
    <lineage>
        <taxon>unclassified sequences</taxon>
        <taxon>metagenomes</taxon>
        <taxon>ecological metagenomes</taxon>
    </lineage>
</organism>
<sequence>MVKYERQDADVFLCPSNPQENFNNESAGTIQALTEAQVLPYSLVTEEFPVIKPKRQDEEAHGVGEGRNPTGTLEKPYEIGAGAIPNKTIFGLMIPKIGGDVSITHTAVEVSSVTCVADVDGSLDNTYFEFDVMLADGTIKKYFLWIDVDAAGGAPTPAPVAYGDARTGAEVDIASNDTANDIAAAIKIIIDALTDVSCTNPGAPSAVLTITNDQSGAVDDTHDGAGATGFTFSTTTNGRTKVVIDFDEDTIEGQNFGLHVQRILSGENRIVDLFGITIATYEMTCEEGGIAEENVDFTVASFKSGTTDIAKMRSPDGTLWTKKLSPFLGAKKNYGWHSFNENFTFKLGAGALTCVKRAFSIRIENELSHNYDGGGEFAGGVDFGLRAIEIGIEAKVQDKTIFELADQHPDDYGADINVQIKSIRGSDTDDYISWDFDKLRMLPIDEKIAAPADWVEKYDIKMKLAPGCTATCTIEGYLSFEYYTGKAWS</sequence>
<reference evidence="2" key="1">
    <citation type="journal article" date="2015" name="Nature">
        <title>Complex archaea that bridge the gap between prokaryotes and eukaryotes.</title>
        <authorList>
            <person name="Spang A."/>
            <person name="Saw J.H."/>
            <person name="Jorgensen S.L."/>
            <person name="Zaremba-Niedzwiedzka K."/>
            <person name="Martijn J."/>
            <person name="Lind A.E."/>
            <person name="van Eijk R."/>
            <person name="Schleper C."/>
            <person name="Guy L."/>
            <person name="Ettema T.J."/>
        </authorList>
    </citation>
    <scope>NUCLEOTIDE SEQUENCE</scope>
</reference>
<evidence type="ECO:0000256" key="1">
    <source>
        <dbReference type="SAM" id="MobiDB-lite"/>
    </source>
</evidence>
<name>A0A0F9BIJ0_9ZZZZ</name>
<comment type="caution">
    <text evidence="2">The sequence shown here is derived from an EMBL/GenBank/DDBJ whole genome shotgun (WGS) entry which is preliminary data.</text>
</comment>
<accession>A0A0F9BIJ0</accession>
<evidence type="ECO:0000313" key="2">
    <source>
        <dbReference type="EMBL" id="KKL21650.1"/>
    </source>
</evidence>
<protein>
    <submittedName>
        <fullName evidence="2">Uncharacterized protein</fullName>
    </submittedName>
</protein>